<sequence length="72" mass="7506">MDLSDSLVALVRFVVQPVLHAQVALTLLSVCLADSVTGHVLLACIWVALIATAKTVFVAFVEVVVGFAALIG</sequence>
<feature type="transmembrane region" description="Helical" evidence="1">
    <location>
        <begin position="40"/>
        <end position="71"/>
    </location>
</feature>
<keyword evidence="1" id="KW-1133">Transmembrane helix</keyword>
<feature type="transmembrane region" description="Helical" evidence="1">
    <location>
        <begin position="6"/>
        <end position="28"/>
    </location>
</feature>
<name>A0A0F9E8T8_9ZZZZ</name>
<dbReference type="AlphaFoldDB" id="A0A0F9E8T8"/>
<protein>
    <submittedName>
        <fullName evidence="2">Uncharacterized protein</fullName>
    </submittedName>
</protein>
<comment type="caution">
    <text evidence="2">The sequence shown here is derived from an EMBL/GenBank/DDBJ whole genome shotgun (WGS) entry which is preliminary data.</text>
</comment>
<keyword evidence="1" id="KW-0812">Transmembrane</keyword>
<accession>A0A0F9E8T8</accession>
<gene>
    <name evidence="2" type="ORF">LCGC14_2182830</name>
</gene>
<keyword evidence="1" id="KW-0472">Membrane</keyword>
<dbReference type="EMBL" id="LAZR01028417">
    <property type="protein sequence ID" value="KKL62671.1"/>
    <property type="molecule type" value="Genomic_DNA"/>
</dbReference>
<proteinExistence type="predicted"/>
<evidence type="ECO:0000256" key="1">
    <source>
        <dbReference type="SAM" id="Phobius"/>
    </source>
</evidence>
<reference evidence="2" key="1">
    <citation type="journal article" date="2015" name="Nature">
        <title>Complex archaea that bridge the gap between prokaryotes and eukaryotes.</title>
        <authorList>
            <person name="Spang A."/>
            <person name="Saw J.H."/>
            <person name="Jorgensen S.L."/>
            <person name="Zaremba-Niedzwiedzka K."/>
            <person name="Martijn J."/>
            <person name="Lind A.E."/>
            <person name="van Eijk R."/>
            <person name="Schleper C."/>
            <person name="Guy L."/>
            <person name="Ettema T.J."/>
        </authorList>
    </citation>
    <scope>NUCLEOTIDE SEQUENCE</scope>
</reference>
<organism evidence="2">
    <name type="scientific">marine sediment metagenome</name>
    <dbReference type="NCBI Taxonomy" id="412755"/>
    <lineage>
        <taxon>unclassified sequences</taxon>
        <taxon>metagenomes</taxon>
        <taxon>ecological metagenomes</taxon>
    </lineage>
</organism>
<evidence type="ECO:0000313" key="2">
    <source>
        <dbReference type="EMBL" id="KKL62671.1"/>
    </source>
</evidence>